<evidence type="ECO:0000259" key="9">
    <source>
        <dbReference type="PROSITE" id="PS50290"/>
    </source>
</evidence>
<dbReference type="InterPro" id="IPR018936">
    <property type="entry name" value="PI3/4_kinase_CS"/>
</dbReference>
<dbReference type="Gene3D" id="3.30.1010.10">
    <property type="entry name" value="Phosphatidylinositol 3-kinase Catalytic Subunit, Chain A, domain 4"/>
    <property type="match status" value="1"/>
</dbReference>
<gene>
    <name evidence="11" type="ORF">EVOR1521_LOCUS8420</name>
</gene>
<dbReference type="PANTHER" id="PTHR11139:SF71">
    <property type="entry name" value="SERINE_THREONINE-PROTEIN KINASE SMG1"/>
    <property type="match status" value="1"/>
</dbReference>
<feature type="region of interest" description="Disordered" evidence="7">
    <location>
        <begin position="1695"/>
        <end position="1762"/>
    </location>
</feature>
<proteinExistence type="predicted"/>
<evidence type="ECO:0000313" key="12">
    <source>
        <dbReference type="Proteomes" id="UP001178507"/>
    </source>
</evidence>
<dbReference type="Pfam" id="PF02260">
    <property type="entry name" value="FATC"/>
    <property type="match status" value="1"/>
</dbReference>
<dbReference type="Pfam" id="PF15785">
    <property type="entry name" value="SMG1"/>
    <property type="match status" value="1"/>
</dbReference>
<dbReference type="EC" id="2.7.11.1" evidence="1"/>
<dbReference type="SMART" id="SM00146">
    <property type="entry name" value="PI3Kc"/>
    <property type="match status" value="1"/>
</dbReference>
<keyword evidence="8" id="KW-0732">Signal</keyword>
<dbReference type="SUPFAM" id="SSF56112">
    <property type="entry name" value="Protein kinase-like (PK-like)"/>
    <property type="match status" value="1"/>
</dbReference>
<keyword evidence="5" id="KW-0067">ATP-binding</keyword>
<evidence type="ECO:0000256" key="5">
    <source>
        <dbReference type="ARBA" id="ARBA00022840"/>
    </source>
</evidence>
<dbReference type="Pfam" id="PF00454">
    <property type="entry name" value="PI3_PI4_kinase"/>
    <property type="match status" value="1"/>
</dbReference>
<keyword evidence="12" id="KW-1185">Reference proteome</keyword>
<dbReference type="PROSITE" id="PS00916">
    <property type="entry name" value="PI3_4_KINASE_2"/>
    <property type="match status" value="1"/>
</dbReference>
<feature type="region of interest" description="Disordered" evidence="7">
    <location>
        <begin position="1780"/>
        <end position="1845"/>
    </location>
</feature>
<feature type="compositionally biased region" description="Acidic residues" evidence="7">
    <location>
        <begin position="1807"/>
        <end position="1821"/>
    </location>
</feature>
<protein>
    <recommendedName>
        <fullName evidence="1">non-specific serine/threonine protein kinase</fullName>
        <ecNumber evidence="1">2.7.11.1</ecNumber>
    </recommendedName>
</protein>
<feature type="region of interest" description="Disordered" evidence="7">
    <location>
        <begin position="1149"/>
        <end position="1168"/>
    </location>
</feature>
<evidence type="ECO:0000259" key="10">
    <source>
        <dbReference type="PROSITE" id="PS51190"/>
    </source>
</evidence>
<keyword evidence="2" id="KW-0808">Transferase</keyword>
<evidence type="ECO:0000256" key="7">
    <source>
        <dbReference type="SAM" id="MobiDB-lite"/>
    </source>
</evidence>
<dbReference type="GO" id="GO:0004674">
    <property type="term" value="F:protein serine/threonine kinase activity"/>
    <property type="evidence" value="ECO:0007669"/>
    <property type="project" value="UniProtKB-EC"/>
</dbReference>
<evidence type="ECO:0000256" key="4">
    <source>
        <dbReference type="ARBA" id="ARBA00022777"/>
    </source>
</evidence>
<dbReference type="PANTHER" id="PTHR11139">
    <property type="entry name" value="ATAXIA TELANGIECTASIA MUTATED ATM -RELATED"/>
    <property type="match status" value="1"/>
</dbReference>
<dbReference type="InterPro" id="IPR036940">
    <property type="entry name" value="PI3/4_kinase_cat_sf"/>
</dbReference>
<feature type="compositionally biased region" description="Low complexity" evidence="7">
    <location>
        <begin position="1796"/>
        <end position="1806"/>
    </location>
</feature>
<dbReference type="PROSITE" id="PS50290">
    <property type="entry name" value="PI3_4_KINASE_3"/>
    <property type="match status" value="1"/>
</dbReference>
<sequence>MAAIGRTIHHLRLCVSVHLAALTAAADASAAVEVVRSETFRLARGLKDAELQQLCEATCQQLLQREELQEQCLELVLGELQEAQDAQLGFSHLRLLSSQELSLAPEQQAIVAQHLRPLCETAAAAEPCRALSVALGVLQLLPDEDVEWLVEKSAQLARRGQGLALLQAFAKCPEIFWRCFEGRLGMWDRTFQEAEVQVLAEVLLALWPGPAAGAALAECVGPRLWELGGLRVALPQRAQLRARLAAMEVSLPVPAAAGAAALRSSLSALGGDSLAALLRALRSVSPGTAGSFSDFLSTMLSASPGAVPGNLKTLWLLLRAAAFFVSHRLKSPFGSASESLQLLDTMIVESSGKVAQKVAEALARTSPSPDLADCSFCPLACVQVVFMLEQLILLAQEPVHVQLPPAEFATPSANQFFDANRKVCFEWFQRMRGPLQQTLSRFGSPGAFFANGARLAAAKLVEELPALGEQPLSEYVLLAAHGRKEEVRGPVLSMRDRAPWLPALEALEPPGRTAGPVQILTDKSAVPHKAMEVLEQTLASLLSSALQMKDVGRCRGILALLCQLAWAASLSVGFVVSFQEPLILAAERRHEEANLLFASRHEDSRQDSKTAPLGSSRAMRALVARAWLDSAVAARDEGAVEQWLEQHAEGGVVSKAVVAFARAYDHLLKQELLACQQAVQEAKSASSSEWAAASERTERATPATASDRIGSLSRWGDMHSLLLVETAVDHKLGSPSPGAQARNFIQAELAARCQVEPFLTAQVYQPCELHLELLEALEGRLAPSRGVLRTAASFELLEACGAAYPMDELLEGCLQERSFNLAERVLDTQPAACSALFRARVLLGRGRHAEGLQVLDTALSTSFDLLLTSPAATTDIARLSSQLLDAPALAAAGPLQRLGAQLAEHTGAGTGLFSAEVVEKWKAGLQLNTVPVMLEQRLNPYFLGQLHSMTCQLCPEDAQLWGQYGDWLFAQSHPDSYVDLALQRALPEFGNASPAELQLKRRCVQALRRKRQEPMSLQWLQKRSKVAQCKLWQDLGVEAQERIAQQLGLLEAWFASLRPAAQQEMQEAYERHLALSAAPASPLAMKRVLRLLRVGGGEGLELRMLGPVLPQILAYMKSPDSNLAEVAAGLFSRLAANAHLVLLPALAGEDPNPQPSGTHGAVRPSARDLVRQQHPEKLRRAERFARALNAMAIPVDEVCAKILQFAETFLVTKALDEVPDCGQLLLGHFSALLSALDAAAGEDRHGRGAVEAEVLGIMGCVPDLKTSFARKFLAAFLPQLRRMVFVHKPKLEKQPANGLELQRSLLQHLQLLQRCCHSSRASVPLAELAPELVQMLQSEAEEEPIVLPIETQVTADHNFCSGNFMRLHAASQNVQLLSTKTKPKKLSFEAEDGSWHSFLLKGRDDLRLDGRIMQLLRMANAVAQTRFGAAAVPRCRGYDVVPIAPRAGLIRWVSAVPLFVIHTQRRQVAQKEDTRKVTSADLWHQKIQMHLRALDSDVSQPRRQWPPEALRRTFEEMQADSPRDLISRELLLSSLHPGQHFMRQNAYTLSCAFSSVLGHLIGLGDRHLDNVLLDLTTGEVVHVDYSICFDRGQRLRVPERVPFRLTRCMVHALGPLGVGGPFVHTMEQGLCLMTEWRELIISLAEPCFLLEPVNDWICPVVTPFHWSQVRKAKPEEPEEHVEIVEVPILHLLKREVPEPPPQPREVEWPALGALPPPPPTDPPPPPKKSESSSASSTQAREDEDNEGPRTPRSPRTGSGRQDEECLLAQDREEMDETLGTVYNGLRNRRVQRAGSEAQDAENQAADAEAEDDDEDDYEQEGSNDQNDQPAASGAENLEPRKAPRCPAATYALSSIHRKIPARSSSLEAEALIAQATNPEELAQMYEGWTSWI</sequence>
<reference evidence="11" key="1">
    <citation type="submission" date="2023-08" db="EMBL/GenBank/DDBJ databases">
        <authorList>
            <person name="Chen Y."/>
            <person name="Shah S."/>
            <person name="Dougan E. K."/>
            <person name="Thang M."/>
            <person name="Chan C."/>
        </authorList>
    </citation>
    <scope>NUCLEOTIDE SEQUENCE</scope>
</reference>
<dbReference type="SMART" id="SM01343">
    <property type="entry name" value="FATC"/>
    <property type="match status" value="1"/>
</dbReference>
<keyword evidence="6" id="KW-0866">Nonsense-mediated mRNA decay</keyword>
<dbReference type="GO" id="GO:0000184">
    <property type="term" value="P:nuclear-transcribed mRNA catabolic process, nonsense-mediated decay"/>
    <property type="evidence" value="ECO:0007669"/>
    <property type="project" value="UniProtKB-KW"/>
</dbReference>
<name>A0AA36MVJ5_9DINO</name>
<dbReference type="InterPro" id="IPR011009">
    <property type="entry name" value="Kinase-like_dom_sf"/>
</dbReference>
<feature type="signal peptide" evidence="8">
    <location>
        <begin position="1"/>
        <end position="25"/>
    </location>
</feature>
<evidence type="ECO:0000313" key="11">
    <source>
        <dbReference type="EMBL" id="CAJ1380493.1"/>
    </source>
</evidence>
<dbReference type="GO" id="GO:0005634">
    <property type="term" value="C:nucleus"/>
    <property type="evidence" value="ECO:0007669"/>
    <property type="project" value="TreeGrafter"/>
</dbReference>
<comment type="caution">
    <text evidence="11">The sequence shown here is derived from an EMBL/GenBank/DDBJ whole genome shotgun (WGS) entry which is preliminary data.</text>
</comment>
<dbReference type="Gene3D" id="1.10.1070.11">
    <property type="entry name" value="Phosphatidylinositol 3-/4-kinase, catalytic domain"/>
    <property type="match status" value="1"/>
</dbReference>
<evidence type="ECO:0000256" key="3">
    <source>
        <dbReference type="ARBA" id="ARBA00022741"/>
    </source>
</evidence>
<organism evidence="11 12">
    <name type="scientific">Effrenium voratum</name>
    <dbReference type="NCBI Taxonomy" id="2562239"/>
    <lineage>
        <taxon>Eukaryota</taxon>
        <taxon>Sar</taxon>
        <taxon>Alveolata</taxon>
        <taxon>Dinophyceae</taxon>
        <taxon>Suessiales</taxon>
        <taxon>Symbiodiniaceae</taxon>
        <taxon>Effrenium</taxon>
    </lineage>
</organism>
<feature type="compositionally biased region" description="Pro residues" evidence="7">
    <location>
        <begin position="1714"/>
        <end position="1726"/>
    </location>
</feature>
<dbReference type="InterPro" id="IPR031559">
    <property type="entry name" value="SMG1"/>
</dbReference>
<feature type="domain" description="FATC" evidence="10">
    <location>
        <begin position="1857"/>
        <end position="1892"/>
    </location>
</feature>
<evidence type="ECO:0000256" key="1">
    <source>
        <dbReference type="ARBA" id="ARBA00012513"/>
    </source>
</evidence>
<keyword evidence="4" id="KW-0418">Kinase</keyword>
<feature type="domain" description="PI3K/PI4K catalytic" evidence="9">
    <location>
        <begin position="1370"/>
        <end position="1696"/>
    </location>
</feature>
<evidence type="ECO:0000256" key="8">
    <source>
        <dbReference type="SAM" id="SignalP"/>
    </source>
</evidence>
<dbReference type="EMBL" id="CAUJNA010000714">
    <property type="protein sequence ID" value="CAJ1380493.1"/>
    <property type="molecule type" value="Genomic_DNA"/>
</dbReference>
<dbReference type="PROSITE" id="PS51190">
    <property type="entry name" value="FATC"/>
    <property type="match status" value="1"/>
</dbReference>
<keyword evidence="3" id="KW-0547">Nucleotide-binding</keyword>
<accession>A0AA36MVJ5</accession>
<evidence type="ECO:0000256" key="6">
    <source>
        <dbReference type="ARBA" id="ARBA00023161"/>
    </source>
</evidence>
<dbReference type="InterPro" id="IPR000403">
    <property type="entry name" value="PI3/4_kinase_cat_dom"/>
</dbReference>
<dbReference type="InterPro" id="IPR003152">
    <property type="entry name" value="FATC_dom"/>
</dbReference>
<dbReference type="Proteomes" id="UP001178507">
    <property type="component" value="Unassembled WGS sequence"/>
</dbReference>
<evidence type="ECO:0000256" key="2">
    <source>
        <dbReference type="ARBA" id="ARBA00022679"/>
    </source>
</evidence>
<dbReference type="GO" id="GO:0005524">
    <property type="term" value="F:ATP binding"/>
    <property type="evidence" value="ECO:0007669"/>
    <property type="project" value="UniProtKB-KW"/>
</dbReference>
<feature type="region of interest" description="Disordered" evidence="7">
    <location>
        <begin position="686"/>
        <end position="705"/>
    </location>
</feature>
<dbReference type="InterPro" id="IPR050517">
    <property type="entry name" value="DDR_Repair_Kinase"/>
</dbReference>
<feature type="chain" id="PRO_5041391459" description="non-specific serine/threonine protein kinase" evidence="8">
    <location>
        <begin position="26"/>
        <end position="1892"/>
    </location>
</feature>